<keyword evidence="7" id="KW-0833">Ubl conjugation pathway</keyword>
<dbReference type="AlphaFoldDB" id="A0A9Q0N1C0"/>
<keyword evidence="6" id="KW-0498">Mitosis</keyword>
<accession>A0A9Q0N1C0</accession>
<comment type="caution">
    <text evidence="13">The sequence shown here is derived from an EMBL/GenBank/DDBJ whole genome shotgun (WGS) entry which is preliminary data.</text>
</comment>
<gene>
    <name evidence="13" type="primary">ANAPC13</name>
    <name evidence="13" type="ORF">Bhyg_06142</name>
</gene>
<dbReference type="PANTHER" id="PTHR28672:SF1">
    <property type="entry name" value="ANAPHASE-PROMOTING COMPLEX SUBUNIT 13"/>
    <property type="match status" value="1"/>
</dbReference>
<dbReference type="OrthoDB" id="25675at2759"/>
<reference evidence="13" key="1">
    <citation type="submission" date="2022-07" db="EMBL/GenBank/DDBJ databases">
        <authorList>
            <person name="Trinca V."/>
            <person name="Uliana J.V.C."/>
            <person name="Torres T.T."/>
            <person name="Ward R.J."/>
            <person name="Monesi N."/>
        </authorList>
    </citation>
    <scope>NUCLEOTIDE SEQUENCE</scope>
    <source>
        <strain evidence="13">HSMRA1968</strain>
        <tissue evidence="13">Whole embryos</tissue>
    </source>
</reference>
<keyword evidence="14" id="KW-1185">Reference proteome</keyword>
<dbReference type="GO" id="GO:0005680">
    <property type="term" value="C:anaphase-promoting complex"/>
    <property type="evidence" value="ECO:0007669"/>
    <property type="project" value="InterPro"/>
</dbReference>
<proteinExistence type="inferred from homology"/>
<evidence type="ECO:0000256" key="11">
    <source>
        <dbReference type="ARBA" id="ARBA00045696"/>
    </source>
</evidence>
<dbReference type="GO" id="GO:0051301">
    <property type="term" value="P:cell division"/>
    <property type="evidence" value="ECO:0007669"/>
    <property type="project" value="UniProtKB-KW"/>
</dbReference>
<sequence length="78" mass="8612">MDSQPAANGYLLEVVDNEWRQDELPFDHISVPSEELPDPEADNSDPLLTMSEQEQKWNDLALSSLAPDLSINDSISGA</sequence>
<evidence type="ECO:0000256" key="8">
    <source>
        <dbReference type="ARBA" id="ARBA00023242"/>
    </source>
</evidence>
<evidence type="ECO:0000256" key="10">
    <source>
        <dbReference type="ARBA" id="ARBA00031338"/>
    </source>
</evidence>
<evidence type="ECO:0000256" key="6">
    <source>
        <dbReference type="ARBA" id="ARBA00022776"/>
    </source>
</evidence>
<evidence type="ECO:0000256" key="1">
    <source>
        <dbReference type="ARBA" id="ARBA00004123"/>
    </source>
</evidence>
<evidence type="ECO:0000256" key="3">
    <source>
        <dbReference type="ARBA" id="ARBA00006940"/>
    </source>
</evidence>
<dbReference type="Proteomes" id="UP001151699">
    <property type="component" value="Chromosome B"/>
</dbReference>
<organism evidence="13 14">
    <name type="scientific">Pseudolycoriella hygida</name>
    <dbReference type="NCBI Taxonomy" id="35572"/>
    <lineage>
        <taxon>Eukaryota</taxon>
        <taxon>Metazoa</taxon>
        <taxon>Ecdysozoa</taxon>
        <taxon>Arthropoda</taxon>
        <taxon>Hexapoda</taxon>
        <taxon>Insecta</taxon>
        <taxon>Pterygota</taxon>
        <taxon>Neoptera</taxon>
        <taxon>Endopterygota</taxon>
        <taxon>Diptera</taxon>
        <taxon>Nematocera</taxon>
        <taxon>Sciaroidea</taxon>
        <taxon>Sciaridae</taxon>
        <taxon>Pseudolycoriella</taxon>
    </lineage>
</organism>
<keyword evidence="9" id="KW-0131">Cell cycle</keyword>
<dbReference type="GO" id="GO:0070979">
    <property type="term" value="P:protein K11-linked ubiquitination"/>
    <property type="evidence" value="ECO:0007669"/>
    <property type="project" value="TreeGrafter"/>
</dbReference>
<evidence type="ECO:0000256" key="5">
    <source>
        <dbReference type="ARBA" id="ARBA00022618"/>
    </source>
</evidence>
<feature type="region of interest" description="Disordered" evidence="12">
    <location>
        <begin position="29"/>
        <end position="53"/>
    </location>
</feature>
<evidence type="ECO:0000256" key="2">
    <source>
        <dbReference type="ARBA" id="ARBA00004906"/>
    </source>
</evidence>
<comment type="similarity">
    <text evidence="3">Belongs to the APC13 family.</text>
</comment>
<keyword evidence="8" id="KW-0539">Nucleus</keyword>
<evidence type="ECO:0000313" key="13">
    <source>
        <dbReference type="EMBL" id="KAJ6641207.1"/>
    </source>
</evidence>
<protein>
    <recommendedName>
        <fullName evidence="4">Anaphase-promoting complex subunit 13</fullName>
    </recommendedName>
    <alternativeName>
        <fullName evidence="10">Cyclosome subunit 13</fullName>
    </alternativeName>
</protein>
<evidence type="ECO:0000256" key="7">
    <source>
        <dbReference type="ARBA" id="ARBA00022786"/>
    </source>
</evidence>
<comment type="subcellular location">
    <subcellularLocation>
        <location evidence="1">Nucleus</location>
    </subcellularLocation>
</comment>
<comment type="pathway">
    <text evidence="2">Protein modification; protein ubiquitination.</text>
</comment>
<dbReference type="EMBL" id="WJQU01000002">
    <property type="protein sequence ID" value="KAJ6641207.1"/>
    <property type="molecule type" value="Genomic_DNA"/>
</dbReference>
<name>A0A9Q0N1C0_9DIPT</name>
<dbReference type="Pfam" id="PF05839">
    <property type="entry name" value="Apc13p"/>
    <property type="match status" value="1"/>
</dbReference>
<dbReference type="PANTHER" id="PTHR28672">
    <property type="entry name" value="ANAPHASE-PROMOTING COMPLEX SUBUNIT 13"/>
    <property type="match status" value="1"/>
</dbReference>
<comment type="function">
    <text evidence="11">Component of the anaphase promoting complex/cyclosome (APC/C), a cell cycle-regulated E3 ubiquitin ligase that controls progression through mitosis and the G1 phase of the cell cycle. The APC/C complex acts by mediating ubiquitination and subsequent degradation of target proteins: it mainly mediates the formation of 'Lys-11'-linked polyubiquitin chains and, to a lower extent, the formation of 'Lys-48'- and 'Lys-63'-linked polyubiquitin chains. The APC/C complex catalyzes assembly of branched 'Lys-11'-/'Lys-48'-linked branched ubiquitin chains on target proteins.</text>
</comment>
<evidence type="ECO:0000256" key="4">
    <source>
        <dbReference type="ARBA" id="ARBA00013935"/>
    </source>
</evidence>
<evidence type="ECO:0000256" key="9">
    <source>
        <dbReference type="ARBA" id="ARBA00023306"/>
    </source>
</evidence>
<dbReference type="InterPro" id="IPR008401">
    <property type="entry name" value="Apc13"/>
</dbReference>
<evidence type="ECO:0000256" key="12">
    <source>
        <dbReference type="SAM" id="MobiDB-lite"/>
    </source>
</evidence>
<keyword evidence="5" id="KW-0132">Cell division</keyword>
<evidence type="ECO:0000313" key="14">
    <source>
        <dbReference type="Proteomes" id="UP001151699"/>
    </source>
</evidence>